<dbReference type="Proteomes" id="UP000824246">
    <property type="component" value="Unassembled WGS sequence"/>
</dbReference>
<dbReference type="InterPro" id="IPR014284">
    <property type="entry name" value="RNA_pol_sigma-70_dom"/>
</dbReference>
<comment type="similarity">
    <text evidence="1">Belongs to the sigma-70 factor family. ECF subfamily.</text>
</comment>
<dbReference type="Gene3D" id="1.10.10.10">
    <property type="entry name" value="Winged helix-like DNA-binding domain superfamily/Winged helix DNA-binding domain"/>
    <property type="match status" value="1"/>
</dbReference>
<reference evidence="7" key="1">
    <citation type="journal article" date="2021" name="PeerJ">
        <title>Extensive microbial diversity within the chicken gut microbiome revealed by metagenomics and culture.</title>
        <authorList>
            <person name="Gilroy R."/>
            <person name="Ravi A."/>
            <person name="Getino M."/>
            <person name="Pursley I."/>
            <person name="Horton D.L."/>
            <person name="Alikhan N.F."/>
            <person name="Baker D."/>
            <person name="Gharbi K."/>
            <person name="Hall N."/>
            <person name="Watson M."/>
            <person name="Adriaenssens E.M."/>
            <person name="Foster-Nyarko E."/>
            <person name="Jarju S."/>
            <person name="Secka A."/>
            <person name="Antonio M."/>
            <person name="Oren A."/>
            <person name="Chaudhuri R.R."/>
            <person name="La Ragione R."/>
            <person name="Hildebrand F."/>
            <person name="Pallen M.J."/>
        </authorList>
    </citation>
    <scope>NUCLEOTIDE SEQUENCE</scope>
    <source>
        <strain evidence="7">ChiHjej12B11-16260</strain>
    </source>
</reference>
<feature type="domain" description="RNA polymerase sigma factor 70 region 4 type 2" evidence="6">
    <location>
        <begin position="119"/>
        <end position="168"/>
    </location>
</feature>
<dbReference type="InterPro" id="IPR007627">
    <property type="entry name" value="RNA_pol_sigma70_r2"/>
</dbReference>
<dbReference type="InterPro" id="IPR036388">
    <property type="entry name" value="WH-like_DNA-bd_sf"/>
</dbReference>
<dbReference type="SUPFAM" id="SSF88946">
    <property type="entry name" value="Sigma2 domain of RNA polymerase sigma factors"/>
    <property type="match status" value="1"/>
</dbReference>
<dbReference type="Pfam" id="PF04542">
    <property type="entry name" value="Sigma70_r2"/>
    <property type="match status" value="1"/>
</dbReference>
<evidence type="ECO:0000313" key="7">
    <source>
        <dbReference type="EMBL" id="HIX45481.1"/>
    </source>
</evidence>
<evidence type="ECO:0000256" key="2">
    <source>
        <dbReference type="ARBA" id="ARBA00023015"/>
    </source>
</evidence>
<keyword evidence="4" id="KW-0804">Transcription</keyword>
<dbReference type="InterPro" id="IPR013324">
    <property type="entry name" value="RNA_pol_sigma_r3/r4-like"/>
</dbReference>
<evidence type="ECO:0000256" key="3">
    <source>
        <dbReference type="ARBA" id="ARBA00023082"/>
    </source>
</evidence>
<comment type="caution">
    <text evidence="7">The sequence shown here is derived from an EMBL/GenBank/DDBJ whole genome shotgun (WGS) entry which is preliminary data.</text>
</comment>
<dbReference type="GO" id="GO:0006352">
    <property type="term" value="P:DNA-templated transcription initiation"/>
    <property type="evidence" value="ECO:0007669"/>
    <property type="project" value="InterPro"/>
</dbReference>
<dbReference type="PANTHER" id="PTHR43133:SF46">
    <property type="entry name" value="RNA POLYMERASE SIGMA-70 FACTOR ECF SUBFAMILY"/>
    <property type="match status" value="1"/>
</dbReference>
<sequence length="178" mass="20061">MQPKEEKELVAACIRNDRLAQKELYDRYARVMMAVCMRYVGDKDRAQDVLQEAFIKVFVSLPSFTGSGSLEGWIRRIVVNTALESLRKCDVMRDAAAIEDAEMQASVDVGVMERLSAEDLLGVIAALPPGFRTVFNMYAIEGYSHKEIADMLGISEGTSRSQYNRARSLIQKKIQEMQ</sequence>
<dbReference type="PANTHER" id="PTHR43133">
    <property type="entry name" value="RNA POLYMERASE ECF-TYPE SIGMA FACTO"/>
    <property type="match status" value="1"/>
</dbReference>
<dbReference type="AlphaFoldDB" id="A0A9D1VRE8"/>
<protein>
    <submittedName>
        <fullName evidence="7">Sigma-70 family RNA polymerase sigma factor</fullName>
    </submittedName>
</protein>
<dbReference type="InterPro" id="IPR039425">
    <property type="entry name" value="RNA_pol_sigma-70-like"/>
</dbReference>
<dbReference type="Gene3D" id="1.10.1740.10">
    <property type="match status" value="1"/>
</dbReference>
<feature type="domain" description="RNA polymerase sigma-70 region 2" evidence="5">
    <location>
        <begin position="24"/>
        <end position="88"/>
    </location>
</feature>
<dbReference type="CDD" id="cd06171">
    <property type="entry name" value="Sigma70_r4"/>
    <property type="match status" value="1"/>
</dbReference>
<evidence type="ECO:0000256" key="1">
    <source>
        <dbReference type="ARBA" id="ARBA00010641"/>
    </source>
</evidence>
<evidence type="ECO:0000256" key="4">
    <source>
        <dbReference type="ARBA" id="ARBA00023163"/>
    </source>
</evidence>
<dbReference type="EMBL" id="DXFB01000123">
    <property type="protein sequence ID" value="HIX45481.1"/>
    <property type="molecule type" value="Genomic_DNA"/>
</dbReference>
<dbReference type="GO" id="GO:0003677">
    <property type="term" value="F:DNA binding"/>
    <property type="evidence" value="ECO:0007669"/>
    <property type="project" value="InterPro"/>
</dbReference>
<dbReference type="InterPro" id="IPR013325">
    <property type="entry name" value="RNA_pol_sigma_r2"/>
</dbReference>
<dbReference type="Pfam" id="PF08281">
    <property type="entry name" value="Sigma70_r4_2"/>
    <property type="match status" value="1"/>
</dbReference>
<reference evidence="7" key="2">
    <citation type="submission" date="2021-04" db="EMBL/GenBank/DDBJ databases">
        <authorList>
            <person name="Gilroy R."/>
        </authorList>
    </citation>
    <scope>NUCLEOTIDE SEQUENCE</scope>
    <source>
        <strain evidence="7">ChiHjej12B11-16260</strain>
    </source>
</reference>
<gene>
    <name evidence="7" type="ORF">H9982_04605</name>
</gene>
<dbReference type="GO" id="GO:0016987">
    <property type="term" value="F:sigma factor activity"/>
    <property type="evidence" value="ECO:0007669"/>
    <property type="project" value="UniProtKB-KW"/>
</dbReference>
<keyword evidence="2" id="KW-0805">Transcription regulation</keyword>
<dbReference type="InterPro" id="IPR013249">
    <property type="entry name" value="RNA_pol_sigma70_r4_t2"/>
</dbReference>
<keyword evidence="3" id="KW-0731">Sigma factor</keyword>
<evidence type="ECO:0000313" key="8">
    <source>
        <dbReference type="Proteomes" id="UP000824246"/>
    </source>
</evidence>
<accession>A0A9D1VRE8</accession>
<evidence type="ECO:0000259" key="5">
    <source>
        <dbReference type="Pfam" id="PF04542"/>
    </source>
</evidence>
<dbReference type="NCBIfam" id="TIGR02937">
    <property type="entry name" value="sigma70-ECF"/>
    <property type="match status" value="1"/>
</dbReference>
<dbReference type="SUPFAM" id="SSF88659">
    <property type="entry name" value="Sigma3 and sigma4 domains of RNA polymerase sigma factors"/>
    <property type="match status" value="1"/>
</dbReference>
<evidence type="ECO:0000259" key="6">
    <source>
        <dbReference type="Pfam" id="PF08281"/>
    </source>
</evidence>
<proteinExistence type="inferred from homology"/>
<organism evidence="7 8">
    <name type="scientific">Candidatus Barnesiella excrementipullorum</name>
    <dbReference type="NCBI Taxonomy" id="2838479"/>
    <lineage>
        <taxon>Bacteria</taxon>
        <taxon>Pseudomonadati</taxon>
        <taxon>Bacteroidota</taxon>
        <taxon>Bacteroidia</taxon>
        <taxon>Bacteroidales</taxon>
        <taxon>Barnesiellaceae</taxon>
        <taxon>Barnesiella</taxon>
    </lineage>
</organism>
<name>A0A9D1VRE8_9BACT</name>